<evidence type="ECO:0000256" key="2">
    <source>
        <dbReference type="ARBA" id="ARBA00022741"/>
    </source>
</evidence>
<evidence type="ECO:0000313" key="6">
    <source>
        <dbReference type="Proteomes" id="UP001187471"/>
    </source>
</evidence>
<feature type="domain" description="ClpA/ClpB AAA lid" evidence="4">
    <location>
        <begin position="118"/>
        <end position="192"/>
    </location>
</feature>
<dbReference type="GO" id="GO:0034605">
    <property type="term" value="P:cellular response to heat"/>
    <property type="evidence" value="ECO:0007669"/>
    <property type="project" value="TreeGrafter"/>
</dbReference>
<accession>A0AA88U1S4</accession>
<dbReference type="Gene3D" id="3.40.50.300">
    <property type="entry name" value="P-loop containing nucleotide triphosphate hydrolases"/>
    <property type="match status" value="2"/>
</dbReference>
<dbReference type="SUPFAM" id="SSF52540">
    <property type="entry name" value="P-loop containing nucleoside triphosphate hydrolases"/>
    <property type="match status" value="1"/>
</dbReference>
<dbReference type="EMBL" id="JAVXUO010002884">
    <property type="protein sequence ID" value="KAK2968803.1"/>
    <property type="molecule type" value="Genomic_DNA"/>
</dbReference>
<evidence type="ECO:0000256" key="1">
    <source>
        <dbReference type="ARBA" id="ARBA00022737"/>
    </source>
</evidence>
<sequence>MLTISAKRLRSIKSSRSCIHMIGEREETVGAVLGSEITGTKMPTLDEYGSNLTNLAKEKALAQMIADNNVPETISGKTHRNAELWSVGACIYVQCIGTTTQDEYRMHVEKDPALERPSVDETIEIFGGLSETYETHHKVHYTKEALIAAAQLSNQYISLADVIISGDRFLPDKAIDLLPDKGAKYSYFSLSSLLKMSHKQLFFQAAELRDQELKLRTQFSTQIDKWKEKNKAEIKAGKGIPLVTEDDLQQVVSSWTRMDESSRLPQMEETLHKRVIGQDEAVKAINCALRRA</sequence>
<organism evidence="5 6">
    <name type="scientific">Escallonia rubra</name>
    <dbReference type="NCBI Taxonomy" id="112253"/>
    <lineage>
        <taxon>Eukaryota</taxon>
        <taxon>Viridiplantae</taxon>
        <taxon>Streptophyta</taxon>
        <taxon>Embryophyta</taxon>
        <taxon>Tracheophyta</taxon>
        <taxon>Spermatophyta</taxon>
        <taxon>Magnoliopsida</taxon>
        <taxon>eudicotyledons</taxon>
        <taxon>Gunneridae</taxon>
        <taxon>Pentapetalae</taxon>
        <taxon>asterids</taxon>
        <taxon>campanulids</taxon>
        <taxon>Escalloniales</taxon>
        <taxon>Escalloniaceae</taxon>
        <taxon>Escallonia</taxon>
    </lineage>
</organism>
<gene>
    <name evidence="5" type="ORF">RJ640_028196</name>
</gene>
<dbReference type="AlphaFoldDB" id="A0AA88U1S4"/>
<dbReference type="GO" id="GO:0005737">
    <property type="term" value="C:cytoplasm"/>
    <property type="evidence" value="ECO:0007669"/>
    <property type="project" value="TreeGrafter"/>
</dbReference>
<dbReference type="Pfam" id="PF17871">
    <property type="entry name" value="AAA_lid_9"/>
    <property type="match status" value="1"/>
</dbReference>
<dbReference type="InterPro" id="IPR041546">
    <property type="entry name" value="ClpA/ClpB_AAA_lid"/>
</dbReference>
<dbReference type="GO" id="GO:0005524">
    <property type="term" value="F:ATP binding"/>
    <property type="evidence" value="ECO:0007669"/>
    <property type="project" value="UniProtKB-KW"/>
</dbReference>
<evidence type="ECO:0000313" key="5">
    <source>
        <dbReference type="EMBL" id="KAK2968803.1"/>
    </source>
</evidence>
<dbReference type="InterPro" id="IPR027417">
    <property type="entry name" value="P-loop_NTPase"/>
</dbReference>
<reference evidence="5" key="1">
    <citation type="submission" date="2022-12" db="EMBL/GenBank/DDBJ databases">
        <title>Draft genome assemblies for two species of Escallonia (Escalloniales).</title>
        <authorList>
            <person name="Chanderbali A."/>
            <person name="Dervinis C."/>
            <person name="Anghel I."/>
            <person name="Soltis D."/>
            <person name="Soltis P."/>
            <person name="Zapata F."/>
        </authorList>
    </citation>
    <scope>NUCLEOTIDE SEQUENCE</scope>
    <source>
        <strain evidence="5">UCBG92.1500</strain>
        <tissue evidence="5">Leaf</tissue>
    </source>
</reference>
<protein>
    <recommendedName>
        <fullName evidence="4">ClpA/ClpB AAA lid domain-containing protein</fullName>
    </recommendedName>
</protein>
<dbReference type="PANTHER" id="PTHR11638">
    <property type="entry name" value="ATP-DEPENDENT CLP PROTEASE"/>
    <property type="match status" value="1"/>
</dbReference>
<comment type="caution">
    <text evidence="5">The sequence shown here is derived from an EMBL/GenBank/DDBJ whole genome shotgun (WGS) entry which is preliminary data.</text>
</comment>
<dbReference type="Gene3D" id="4.10.860.10">
    <property type="entry name" value="UVR domain"/>
    <property type="match status" value="1"/>
</dbReference>
<proteinExistence type="predicted"/>
<keyword evidence="1" id="KW-0677">Repeat</keyword>
<evidence type="ECO:0000259" key="4">
    <source>
        <dbReference type="Pfam" id="PF17871"/>
    </source>
</evidence>
<dbReference type="Proteomes" id="UP001187471">
    <property type="component" value="Unassembled WGS sequence"/>
</dbReference>
<name>A0AA88U1S4_9ASTE</name>
<keyword evidence="2" id="KW-0547">Nucleotide-binding</keyword>
<dbReference type="PANTHER" id="PTHR11638:SF155">
    <property type="entry name" value="CHAPERONE PROTEIN CLPC1, CHLOROPLASTIC-LIKE"/>
    <property type="match status" value="1"/>
</dbReference>
<keyword evidence="6" id="KW-1185">Reference proteome</keyword>
<dbReference type="InterPro" id="IPR050130">
    <property type="entry name" value="ClpA_ClpB"/>
</dbReference>
<keyword evidence="3" id="KW-0067">ATP-binding</keyword>
<evidence type="ECO:0000256" key="3">
    <source>
        <dbReference type="ARBA" id="ARBA00022840"/>
    </source>
</evidence>
<dbReference type="GO" id="GO:0016887">
    <property type="term" value="F:ATP hydrolysis activity"/>
    <property type="evidence" value="ECO:0007669"/>
    <property type="project" value="TreeGrafter"/>
</dbReference>